<evidence type="ECO:0000256" key="1">
    <source>
        <dbReference type="ARBA" id="ARBA00022803"/>
    </source>
</evidence>
<dbReference type="InterPro" id="IPR011990">
    <property type="entry name" value="TPR-like_helical_dom_sf"/>
</dbReference>
<feature type="repeat" description="TPR" evidence="4">
    <location>
        <begin position="151"/>
        <end position="184"/>
    </location>
</feature>
<sequence>MAAIWDSLNHYAYTDATFLAERLYAEVSNDDALHLVATCYYRAGKPIKAYMMLQKHGCPTPQCKYLLAKCCMEMNKLPEAESVLAGNIVNAKPKTHEEIESEFGGIACHVFSTLGAMYRLPEAESVLAGNIVNAKPKTHEEIESEFGGIACHVFSTLGAMYSKTERISKAIECYRRSLKLNPLLWSSFERLCQLGDKADPVQNLNDVLTPQPLISTDNQTPQPLIQNSTMSHTPENFPEATQINEKCPRVRRGSRLKDIPERSDITKNIIKPLFLSPLTPSFGFLPLDTPSPGGPGNIPYDTPSPMMENTLRAPGAPRRTVSVRGSQNHPVPPPVLNFSGNNTNTRENQPAGIQNNPPPVRRSSRLFGSNNSSSVKENNKSHGTKTRLQSPKALGRKSKTRSSKSQQELNKINKSEPTLDSKPVPQVPTQTQILQMQQQSLTGILHLLQCIGMVCYRNCFSLQKEHDTAIKFFQRAIQVDPNFAYAFTLLGHEYVFTEELDKAMSCFRNAIRVDPRHFNAWYGVGMIYYKQEKFDFAEVHFRKALHINPHSAALLCHIGVVQHAQQKASILFASDKHNEALKELEELKQIVPKESLVYFLIGKVHKKLGNTHFALMNFSWAMDLDPKGINNQIKEAIDKRYVTEDDESLARLNDTGLDDDIGLEDVVDGNEDLQLQAIESDESL</sequence>
<dbReference type="Gene3D" id="1.25.40.10">
    <property type="entry name" value="Tetratricopeptide repeat domain"/>
    <property type="match status" value="4"/>
</dbReference>
<evidence type="ECO:0000256" key="5">
    <source>
        <dbReference type="SAM" id="MobiDB-lite"/>
    </source>
</evidence>
<evidence type="ECO:0000313" key="7">
    <source>
        <dbReference type="Proteomes" id="UP000683360"/>
    </source>
</evidence>
<protein>
    <recommendedName>
        <fullName evidence="3">Cell division cycle protein 27 homolog</fullName>
    </recommendedName>
</protein>
<proteinExistence type="inferred from homology"/>
<feature type="repeat" description="TPR" evidence="4">
    <location>
        <begin position="484"/>
        <end position="517"/>
    </location>
</feature>
<feature type="compositionally biased region" description="Low complexity" evidence="5">
    <location>
        <begin position="365"/>
        <end position="376"/>
    </location>
</feature>
<dbReference type="AlphaFoldDB" id="A0A8S3TYE6"/>
<dbReference type="Pfam" id="PF13181">
    <property type="entry name" value="TPR_8"/>
    <property type="match status" value="2"/>
</dbReference>
<name>A0A8S3TYE6_MYTED</name>
<evidence type="ECO:0000256" key="2">
    <source>
        <dbReference type="ARBA" id="ARBA00038210"/>
    </source>
</evidence>
<dbReference type="GO" id="GO:0031145">
    <property type="term" value="P:anaphase-promoting complex-dependent catabolic process"/>
    <property type="evidence" value="ECO:0007669"/>
    <property type="project" value="TreeGrafter"/>
</dbReference>
<dbReference type="GO" id="GO:0005680">
    <property type="term" value="C:anaphase-promoting complex"/>
    <property type="evidence" value="ECO:0007669"/>
    <property type="project" value="TreeGrafter"/>
</dbReference>
<dbReference type="SMART" id="SM00028">
    <property type="entry name" value="TPR"/>
    <property type="match status" value="5"/>
</dbReference>
<evidence type="ECO:0000256" key="4">
    <source>
        <dbReference type="PROSITE-ProRule" id="PRU00339"/>
    </source>
</evidence>
<dbReference type="PROSITE" id="PS50293">
    <property type="entry name" value="TPR_REGION"/>
    <property type="match status" value="1"/>
</dbReference>
<feature type="repeat" description="TPR" evidence="4">
    <location>
        <begin position="518"/>
        <end position="551"/>
    </location>
</feature>
<dbReference type="Pfam" id="PF12895">
    <property type="entry name" value="ANAPC3"/>
    <property type="match status" value="1"/>
</dbReference>
<dbReference type="PANTHER" id="PTHR12558:SF13">
    <property type="entry name" value="CELL DIVISION CYCLE PROTEIN 27 HOMOLOG"/>
    <property type="match status" value="1"/>
</dbReference>
<dbReference type="GO" id="GO:0016567">
    <property type="term" value="P:protein ubiquitination"/>
    <property type="evidence" value="ECO:0007669"/>
    <property type="project" value="TreeGrafter"/>
</dbReference>
<reference evidence="6" key="1">
    <citation type="submission" date="2021-03" db="EMBL/GenBank/DDBJ databases">
        <authorList>
            <person name="Bekaert M."/>
        </authorList>
    </citation>
    <scope>NUCLEOTIDE SEQUENCE</scope>
</reference>
<dbReference type="PROSITE" id="PS50005">
    <property type="entry name" value="TPR"/>
    <property type="match status" value="4"/>
</dbReference>
<gene>
    <name evidence="6" type="ORF">MEDL_51012</name>
</gene>
<feature type="repeat" description="TPR" evidence="4">
    <location>
        <begin position="595"/>
        <end position="628"/>
    </location>
</feature>
<evidence type="ECO:0000313" key="6">
    <source>
        <dbReference type="EMBL" id="CAG2238610.1"/>
    </source>
</evidence>
<comment type="similarity">
    <text evidence="2">Belongs to the APC3/CDC27 family.</text>
</comment>
<organism evidence="6 7">
    <name type="scientific">Mytilus edulis</name>
    <name type="common">Blue mussel</name>
    <dbReference type="NCBI Taxonomy" id="6550"/>
    <lineage>
        <taxon>Eukaryota</taxon>
        <taxon>Metazoa</taxon>
        <taxon>Spiralia</taxon>
        <taxon>Lophotrochozoa</taxon>
        <taxon>Mollusca</taxon>
        <taxon>Bivalvia</taxon>
        <taxon>Autobranchia</taxon>
        <taxon>Pteriomorphia</taxon>
        <taxon>Mytilida</taxon>
        <taxon>Mytiloidea</taxon>
        <taxon>Mytilidae</taxon>
        <taxon>Mytilinae</taxon>
        <taxon>Mytilus</taxon>
    </lineage>
</organism>
<dbReference type="Pfam" id="PF00515">
    <property type="entry name" value="TPR_1"/>
    <property type="match status" value="1"/>
</dbReference>
<dbReference type="Proteomes" id="UP000683360">
    <property type="component" value="Unassembled WGS sequence"/>
</dbReference>
<dbReference type="GO" id="GO:0051301">
    <property type="term" value="P:cell division"/>
    <property type="evidence" value="ECO:0007669"/>
    <property type="project" value="TreeGrafter"/>
</dbReference>
<dbReference type="PANTHER" id="PTHR12558">
    <property type="entry name" value="CELL DIVISION CYCLE 16,23,27"/>
    <property type="match status" value="1"/>
</dbReference>
<dbReference type="SUPFAM" id="SSF48452">
    <property type="entry name" value="TPR-like"/>
    <property type="match status" value="2"/>
</dbReference>
<dbReference type="GO" id="GO:0007091">
    <property type="term" value="P:metaphase/anaphase transition of mitotic cell cycle"/>
    <property type="evidence" value="ECO:0007669"/>
    <property type="project" value="TreeGrafter"/>
</dbReference>
<dbReference type="EMBL" id="CAJPWZ010002460">
    <property type="protein sequence ID" value="CAG2238610.1"/>
    <property type="molecule type" value="Genomic_DNA"/>
</dbReference>
<keyword evidence="1 4" id="KW-0802">TPR repeat</keyword>
<comment type="caution">
    <text evidence="6">The sequence shown here is derived from an EMBL/GenBank/DDBJ whole genome shotgun (WGS) entry which is preliminary data.</text>
</comment>
<evidence type="ECO:0000256" key="3">
    <source>
        <dbReference type="ARBA" id="ARBA00039307"/>
    </source>
</evidence>
<feature type="region of interest" description="Disordered" evidence="5">
    <location>
        <begin position="286"/>
        <end position="425"/>
    </location>
</feature>
<dbReference type="OrthoDB" id="329563at2759"/>
<accession>A0A8S3TYE6</accession>
<dbReference type="GO" id="GO:0005737">
    <property type="term" value="C:cytoplasm"/>
    <property type="evidence" value="ECO:0007669"/>
    <property type="project" value="TreeGrafter"/>
</dbReference>
<feature type="compositionally biased region" description="Polar residues" evidence="5">
    <location>
        <begin position="338"/>
        <end position="355"/>
    </location>
</feature>
<keyword evidence="7" id="KW-1185">Reference proteome</keyword>
<dbReference type="InterPro" id="IPR019734">
    <property type="entry name" value="TPR_rpt"/>
</dbReference>